<organism evidence="11 12">
    <name type="scientific">Cohnella suwonensis</name>
    <dbReference type="NCBI Taxonomy" id="696072"/>
    <lineage>
        <taxon>Bacteria</taxon>
        <taxon>Bacillati</taxon>
        <taxon>Bacillota</taxon>
        <taxon>Bacilli</taxon>
        <taxon>Bacillales</taxon>
        <taxon>Paenibacillaceae</taxon>
        <taxon>Cohnella</taxon>
    </lineage>
</organism>
<proteinExistence type="inferred from homology"/>
<comment type="similarity">
    <text evidence="2">Belongs to the CTP synthase family.</text>
</comment>
<evidence type="ECO:0000256" key="3">
    <source>
        <dbReference type="ARBA" id="ARBA00012291"/>
    </source>
</evidence>
<comment type="pathway">
    <text evidence="1">Pyrimidine metabolism; CTP biosynthesis via de novo pathway; CTP from UDP: step 2/2.</text>
</comment>
<sequence length="235" mass="25151">MVRIGLIGDYNAEVKAHVAIPTALRLAAEALGVEAAHEWIPTPELAGDGKDVAEKLRSYNGIWIVPASPYASMQGALNGIRYARERQVPALGTCGGFQHMILEIARNALGAEGAGHAEENPEAAEKWVTPLMCSVSETTNVFRLSPGSRVAGFYGADEAVEQYGTCNYGPNPAFAPLLDSAGYRVVGRDPEGETRIMELNGHPFFVGALFQPERSAFRGIVHPLVKSFVRAASVS</sequence>
<dbReference type="InterPro" id="IPR029062">
    <property type="entry name" value="Class_I_gatase-like"/>
</dbReference>
<gene>
    <name evidence="11" type="ORF">ACFPPD_01995</name>
</gene>
<keyword evidence="6" id="KW-0067">ATP-binding</keyword>
<keyword evidence="8" id="KW-0665">Pyrimidine biosynthesis</keyword>
<dbReference type="PROSITE" id="PS51273">
    <property type="entry name" value="GATASE_TYPE_1"/>
    <property type="match status" value="1"/>
</dbReference>
<keyword evidence="12" id="KW-1185">Reference proteome</keyword>
<dbReference type="PANTHER" id="PTHR11550:SF0">
    <property type="entry name" value="CTP SYNTHASE-RELATED"/>
    <property type="match status" value="1"/>
</dbReference>
<dbReference type="NCBIfam" id="NF004836">
    <property type="entry name" value="PRK06186.1"/>
    <property type="match status" value="1"/>
</dbReference>
<dbReference type="EMBL" id="JBHSMH010000004">
    <property type="protein sequence ID" value="MFC5467471.1"/>
    <property type="molecule type" value="Genomic_DNA"/>
</dbReference>
<dbReference type="InterPro" id="IPR017926">
    <property type="entry name" value="GATASE"/>
</dbReference>
<reference evidence="12" key="1">
    <citation type="journal article" date="2019" name="Int. J. Syst. Evol. Microbiol.">
        <title>The Global Catalogue of Microorganisms (GCM) 10K type strain sequencing project: providing services to taxonomists for standard genome sequencing and annotation.</title>
        <authorList>
            <consortium name="The Broad Institute Genomics Platform"/>
            <consortium name="The Broad Institute Genome Sequencing Center for Infectious Disease"/>
            <person name="Wu L."/>
            <person name="Ma J."/>
        </authorList>
    </citation>
    <scope>NUCLEOTIDE SEQUENCE [LARGE SCALE GENOMIC DNA]</scope>
    <source>
        <strain evidence="12">CCUG 57113</strain>
    </source>
</reference>
<feature type="domain" description="Glutamine amidotransferase" evidence="10">
    <location>
        <begin position="55"/>
        <end position="120"/>
    </location>
</feature>
<evidence type="ECO:0000256" key="6">
    <source>
        <dbReference type="ARBA" id="ARBA00022840"/>
    </source>
</evidence>
<comment type="catalytic activity">
    <reaction evidence="9">
        <text>UTP + L-glutamine + ATP + H2O = CTP + L-glutamate + ADP + phosphate + 2 H(+)</text>
        <dbReference type="Rhea" id="RHEA:26426"/>
        <dbReference type="ChEBI" id="CHEBI:15377"/>
        <dbReference type="ChEBI" id="CHEBI:15378"/>
        <dbReference type="ChEBI" id="CHEBI:29985"/>
        <dbReference type="ChEBI" id="CHEBI:30616"/>
        <dbReference type="ChEBI" id="CHEBI:37563"/>
        <dbReference type="ChEBI" id="CHEBI:43474"/>
        <dbReference type="ChEBI" id="CHEBI:46398"/>
        <dbReference type="ChEBI" id="CHEBI:58359"/>
        <dbReference type="ChEBI" id="CHEBI:456216"/>
        <dbReference type="EC" id="6.3.4.2"/>
    </reaction>
</comment>
<keyword evidence="4" id="KW-0436">Ligase</keyword>
<evidence type="ECO:0000259" key="10">
    <source>
        <dbReference type="Pfam" id="PF00117"/>
    </source>
</evidence>
<evidence type="ECO:0000256" key="8">
    <source>
        <dbReference type="ARBA" id="ARBA00022975"/>
    </source>
</evidence>
<keyword evidence="5" id="KW-0547">Nucleotide-binding</keyword>
<accession>A0ABW0LQ71</accession>
<evidence type="ECO:0000256" key="2">
    <source>
        <dbReference type="ARBA" id="ARBA00007533"/>
    </source>
</evidence>
<name>A0ABW0LQ71_9BACL</name>
<evidence type="ECO:0000256" key="9">
    <source>
        <dbReference type="ARBA" id="ARBA00047781"/>
    </source>
</evidence>
<evidence type="ECO:0000256" key="4">
    <source>
        <dbReference type="ARBA" id="ARBA00022598"/>
    </source>
</evidence>
<protein>
    <recommendedName>
        <fullName evidence="3">CTP synthase (glutamine hydrolyzing)</fullName>
        <ecNumber evidence="3">6.3.4.2</ecNumber>
    </recommendedName>
</protein>
<dbReference type="Gene3D" id="3.40.50.880">
    <property type="match status" value="1"/>
</dbReference>
<evidence type="ECO:0000313" key="11">
    <source>
        <dbReference type="EMBL" id="MFC5467471.1"/>
    </source>
</evidence>
<dbReference type="Proteomes" id="UP001596105">
    <property type="component" value="Unassembled WGS sequence"/>
</dbReference>
<comment type="caution">
    <text evidence="11">The sequence shown here is derived from an EMBL/GenBank/DDBJ whole genome shotgun (WGS) entry which is preliminary data.</text>
</comment>
<evidence type="ECO:0000256" key="5">
    <source>
        <dbReference type="ARBA" id="ARBA00022741"/>
    </source>
</evidence>
<evidence type="ECO:0000256" key="7">
    <source>
        <dbReference type="ARBA" id="ARBA00022962"/>
    </source>
</evidence>
<dbReference type="PANTHER" id="PTHR11550">
    <property type="entry name" value="CTP SYNTHASE"/>
    <property type="match status" value="1"/>
</dbReference>
<evidence type="ECO:0000313" key="12">
    <source>
        <dbReference type="Proteomes" id="UP001596105"/>
    </source>
</evidence>
<dbReference type="RefSeq" id="WP_209747153.1">
    <property type="nucleotide sequence ID" value="NZ_JBHSMH010000004.1"/>
</dbReference>
<dbReference type="EC" id="6.3.4.2" evidence="3"/>
<keyword evidence="7" id="KW-0315">Glutamine amidotransferase</keyword>
<dbReference type="InterPro" id="IPR004468">
    <property type="entry name" value="CTP_synthase"/>
</dbReference>
<evidence type="ECO:0000256" key="1">
    <source>
        <dbReference type="ARBA" id="ARBA00005171"/>
    </source>
</evidence>
<dbReference type="SUPFAM" id="SSF52317">
    <property type="entry name" value="Class I glutamine amidotransferase-like"/>
    <property type="match status" value="1"/>
</dbReference>
<dbReference type="Pfam" id="PF00117">
    <property type="entry name" value="GATase"/>
    <property type="match status" value="1"/>
</dbReference>